<sequence length="315" mass="33361">MTGDIDAARAALGEAAAVVCHTDADGLAAGAIALRHRGEGAADAVLLGRGQTPFAPEATLPDGLLAILDWGIRPLERPAVIVDHHAPEGPLGPLTVSTYGEQPEVPTAALMRRLLPDAPAWLAAIGAIGDIGDAAFALPECEGARPKTALRKLTSLVNAPRRLPDGPVRTALALLVEHDDPREALRDPRIAELEQAKAAWREEFERVVRTPPRVGDRVAVLRFASPAQIHPLVATTWARRLAPRMVLAANDDYLPGRVNFAVRGGEGDLRRVLREALPGVGGEFAHGHDRATGGSLTPADFEMLLEGLGLERGPD</sequence>
<dbReference type="PANTHER" id="PTHR30255:SF2">
    <property type="entry name" value="SINGLE-STRANDED-DNA-SPECIFIC EXONUCLEASE RECJ"/>
    <property type="match status" value="1"/>
</dbReference>
<dbReference type="AlphaFoldDB" id="A0A6J4RR51"/>
<protein>
    <recommendedName>
        <fullName evidence="2">Single-stranded-DNA-specific exonuclease RecJ</fullName>
    </recommendedName>
</protein>
<proteinExistence type="predicted"/>
<evidence type="ECO:0008006" key="2">
    <source>
        <dbReference type="Google" id="ProtNLM"/>
    </source>
</evidence>
<dbReference type="SUPFAM" id="SSF64182">
    <property type="entry name" value="DHH phosphoesterases"/>
    <property type="match status" value="1"/>
</dbReference>
<gene>
    <name evidence="1" type="ORF">AVDCRST_MAG69-384</name>
</gene>
<dbReference type="InterPro" id="IPR051673">
    <property type="entry name" value="SSDNA_exonuclease_RecJ"/>
</dbReference>
<dbReference type="InterPro" id="IPR038763">
    <property type="entry name" value="DHH_sf"/>
</dbReference>
<reference evidence="1" key="1">
    <citation type="submission" date="2020-02" db="EMBL/GenBank/DDBJ databases">
        <authorList>
            <person name="Meier V. D."/>
        </authorList>
    </citation>
    <scope>NUCLEOTIDE SEQUENCE</scope>
    <source>
        <strain evidence="1">AVDCRST_MAG69</strain>
    </source>
</reference>
<dbReference type="EMBL" id="CADCVP010000056">
    <property type="protein sequence ID" value="CAA9475407.1"/>
    <property type="molecule type" value="Genomic_DNA"/>
</dbReference>
<accession>A0A6J4RR51</accession>
<organism evidence="1">
    <name type="scientific">uncultured Solirubrobacteraceae bacterium</name>
    <dbReference type="NCBI Taxonomy" id="1162706"/>
    <lineage>
        <taxon>Bacteria</taxon>
        <taxon>Bacillati</taxon>
        <taxon>Actinomycetota</taxon>
        <taxon>Thermoleophilia</taxon>
        <taxon>Solirubrobacterales</taxon>
        <taxon>Solirubrobacteraceae</taxon>
        <taxon>environmental samples</taxon>
    </lineage>
</organism>
<dbReference type="PANTHER" id="PTHR30255">
    <property type="entry name" value="SINGLE-STRANDED-DNA-SPECIFIC EXONUCLEASE RECJ"/>
    <property type="match status" value="1"/>
</dbReference>
<evidence type="ECO:0000313" key="1">
    <source>
        <dbReference type="EMBL" id="CAA9475407.1"/>
    </source>
</evidence>
<name>A0A6J4RR51_9ACTN</name>